<dbReference type="Pfam" id="PF22528">
    <property type="entry name" value="PRMT_C"/>
    <property type="match status" value="2"/>
</dbReference>
<proteinExistence type="inferred from homology"/>
<name>A0ABM0GQH9_SACKO</name>
<evidence type="ECO:0000256" key="5">
    <source>
        <dbReference type="PIRNR" id="PIRNR036946"/>
    </source>
</evidence>
<organism evidence="8 9">
    <name type="scientific">Saccoglossus kowalevskii</name>
    <name type="common">Acorn worm</name>
    <dbReference type="NCBI Taxonomy" id="10224"/>
    <lineage>
        <taxon>Eukaryota</taxon>
        <taxon>Metazoa</taxon>
        <taxon>Hemichordata</taxon>
        <taxon>Enteropneusta</taxon>
        <taxon>Harrimaniidae</taxon>
        <taxon>Saccoglossus</taxon>
    </lineage>
</organism>
<dbReference type="PIRSF" id="PIRSF036946">
    <property type="entry name" value="Arg_N-mtase"/>
    <property type="match status" value="1"/>
</dbReference>
<dbReference type="InterPro" id="IPR029063">
    <property type="entry name" value="SAM-dependent_MTases_sf"/>
</dbReference>
<evidence type="ECO:0000256" key="1">
    <source>
        <dbReference type="ARBA" id="ARBA00022603"/>
    </source>
</evidence>
<evidence type="ECO:0000256" key="6">
    <source>
        <dbReference type="PROSITE-ProRule" id="PRU01015"/>
    </source>
</evidence>
<protein>
    <recommendedName>
        <fullName evidence="5">Protein arginine N-methyltransferase</fullName>
        <ecNumber evidence="5">2.1.1.-</ecNumber>
    </recommendedName>
</protein>
<dbReference type="PANTHER" id="PTHR11006:SF4">
    <property type="entry name" value="PROTEIN ARGININE N-METHYLTRANSFERASE 7"/>
    <property type="match status" value="1"/>
</dbReference>
<dbReference type="Gene3D" id="2.70.160.11">
    <property type="entry name" value="Hnrnp arginine n-methyltransferase1"/>
    <property type="match status" value="2"/>
</dbReference>
<keyword evidence="1 6" id="KW-0489">Methyltransferase</keyword>
<accession>A0ABM0GQH9</accession>
<feature type="domain" description="Protein arginine N-methyltransferase" evidence="7">
    <location>
        <begin position="185"/>
        <end position="355"/>
    </location>
</feature>
<gene>
    <name evidence="9" type="primary">LOC100372372</name>
</gene>
<dbReference type="InterPro" id="IPR055135">
    <property type="entry name" value="PRMT_dom"/>
</dbReference>
<evidence type="ECO:0000313" key="8">
    <source>
        <dbReference type="Proteomes" id="UP000694865"/>
    </source>
</evidence>
<dbReference type="InterPro" id="IPR025799">
    <property type="entry name" value="Arg_MeTrfase"/>
</dbReference>
<dbReference type="InterPro" id="IPR014644">
    <property type="entry name" value="MeTrfase_PRMT7"/>
</dbReference>
<dbReference type="EC" id="2.1.1.-" evidence="5"/>
<sequence length="690" mass="78963">MSTTTQITGDAFFSRMNPTTGAIEWMMQDQEYDYHQEVARSAYADMLHDHERNKKYYVAIQEAVKIIHERGEKAHVLDIGTGTGLLSMMAAQAGADMVTACEAFVPMAHTAVKIVKLNGFQDKIKVVSKRSTEMIVGPDGDMPFKANILATEVFDTELIGEGALPTYKHALEHLLEDDCITVPSSATVIAQVVESEMIWKWHKLLPIKLPNGDDIIPPADMESCPGAPSVHDFHLDELRCDQFQPITRPVELLHFPFNKYNIQMHRSNTVEVKVLQTGRCHAVFMWWDLQMDTKGEVLLSTTPYWAMPSKDEWPQWRDHWIQAAYYLPKAVYFQKDETLRLSGSHDDYCIWFDVKQVDDSTVTDERPICESLASMVWSRQRIGMLNDETRQQKYTKVLRQLINADSLVLSVSDNSLLALMAAKLGAKKVFTVENRSGSHGVIDVMVRENSLQDKVKILNKRVEDLIEEDLEDQKVSIVIGEPYFMNSVVPWHNIYFWYARTKLDPYLTPDCQITPRLGLLRAIVVEFEHLWKIRAPIGELEGFDVSPFDELIQKSMEYSDRGAEPHPLWEYPCRPLTQDIDLLNFDFSKILTEKMLRTSGSVAFQSSGTCHGVVLWMDYKVDDNTTIQTGLLDSPSNYQDKLNWDPHSQQGVYFLPENAKINIDTQQPRLDYNVTFEPNTGDVQLYFKVV</sequence>
<evidence type="ECO:0000256" key="4">
    <source>
        <dbReference type="ARBA" id="ARBA00022737"/>
    </source>
</evidence>
<comment type="similarity">
    <text evidence="5">Belongs to the class I-like SAM-binding methyltransferase superfamily. Protein arginine N-methyltransferase family. PRMT7 subfamily.</text>
</comment>
<dbReference type="GeneID" id="100372372"/>
<dbReference type="SUPFAM" id="SSF53335">
    <property type="entry name" value="S-adenosyl-L-methionine-dependent methyltransferases"/>
    <property type="match status" value="2"/>
</dbReference>
<dbReference type="Pfam" id="PF06325">
    <property type="entry name" value="PrmA"/>
    <property type="match status" value="1"/>
</dbReference>
<evidence type="ECO:0000313" key="9">
    <source>
        <dbReference type="RefSeq" id="XP_002735081.2"/>
    </source>
</evidence>
<dbReference type="RefSeq" id="XP_002735081.2">
    <property type="nucleotide sequence ID" value="XM_002735035.2"/>
</dbReference>
<keyword evidence="2 6" id="KW-0808">Transferase</keyword>
<comment type="function">
    <text evidence="5">Arginine methyltransferase that can both catalyze the formation of omega-N monomethylarginine (MMA) and symmetrical dimethylarginine (sDMA).</text>
</comment>
<keyword evidence="8" id="KW-1185">Reference proteome</keyword>
<keyword evidence="4" id="KW-0677">Repeat</keyword>
<evidence type="ECO:0000256" key="3">
    <source>
        <dbReference type="ARBA" id="ARBA00022691"/>
    </source>
</evidence>
<dbReference type="CDD" id="cd02440">
    <property type="entry name" value="AdoMet_MTases"/>
    <property type="match status" value="1"/>
</dbReference>
<keyword evidence="3 6" id="KW-0949">S-adenosyl-L-methionine</keyword>
<dbReference type="Gene3D" id="3.40.50.150">
    <property type="entry name" value="Vaccinia Virus protein VP39"/>
    <property type="match status" value="2"/>
</dbReference>
<dbReference type="PROSITE" id="PS51678">
    <property type="entry name" value="SAM_MT_PRMT"/>
    <property type="match status" value="2"/>
</dbReference>
<dbReference type="PANTHER" id="PTHR11006">
    <property type="entry name" value="PROTEIN ARGININE N-METHYLTRANSFERASE"/>
    <property type="match status" value="1"/>
</dbReference>
<evidence type="ECO:0000259" key="7">
    <source>
        <dbReference type="Pfam" id="PF22528"/>
    </source>
</evidence>
<feature type="domain" description="Protein arginine N-methyltransferase" evidence="7">
    <location>
        <begin position="539"/>
        <end position="680"/>
    </location>
</feature>
<reference evidence="9" key="1">
    <citation type="submission" date="2025-08" db="UniProtKB">
        <authorList>
            <consortium name="RefSeq"/>
        </authorList>
    </citation>
    <scope>IDENTIFICATION</scope>
    <source>
        <tissue evidence="9">Testes</tissue>
    </source>
</reference>
<dbReference type="Proteomes" id="UP000694865">
    <property type="component" value="Unplaced"/>
</dbReference>
<evidence type="ECO:0000256" key="2">
    <source>
        <dbReference type="ARBA" id="ARBA00022679"/>
    </source>
</evidence>